<dbReference type="InterPro" id="IPR018247">
    <property type="entry name" value="EF_Hand_1_Ca_BS"/>
</dbReference>
<feature type="compositionally biased region" description="Low complexity" evidence="4">
    <location>
        <begin position="20"/>
        <end position="30"/>
    </location>
</feature>
<feature type="domain" description="EF-hand" evidence="5">
    <location>
        <begin position="186"/>
        <end position="221"/>
    </location>
</feature>
<dbReference type="Pfam" id="PF13499">
    <property type="entry name" value="EF-hand_7"/>
    <property type="match status" value="1"/>
</dbReference>
<feature type="region of interest" description="Disordered" evidence="4">
    <location>
        <begin position="1"/>
        <end position="45"/>
    </location>
</feature>
<dbReference type="SUPFAM" id="SSF47473">
    <property type="entry name" value="EF-hand"/>
    <property type="match status" value="1"/>
</dbReference>
<dbReference type="InterPro" id="IPR002048">
    <property type="entry name" value="EF_hand_dom"/>
</dbReference>
<dbReference type="AlphaFoldDB" id="A0ABD3MQ99"/>
<keyword evidence="3" id="KW-0106">Calcium</keyword>
<evidence type="ECO:0000256" key="3">
    <source>
        <dbReference type="ARBA" id="ARBA00022837"/>
    </source>
</evidence>
<keyword evidence="7" id="KW-1185">Reference proteome</keyword>
<dbReference type="EMBL" id="JALLAZ020001747">
    <property type="protein sequence ID" value="KAL3765617.1"/>
    <property type="molecule type" value="Genomic_DNA"/>
</dbReference>
<reference evidence="6 7" key="1">
    <citation type="submission" date="2024-10" db="EMBL/GenBank/DDBJ databases">
        <title>Updated reference genomes for cyclostephanoid diatoms.</title>
        <authorList>
            <person name="Roberts W.R."/>
            <person name="Alverson A.J."/>
        </authorList>
    </citation>
    <scope>NUCLEOTIDE SEQUENCE [LARGE SCALE GENOMIC DNA]</scope>
    <source>
        <strain evidence="6 7">AJA276-08</strain>
    </source>
</reference>
<evidence type="ECO:0000313" key="6">
    <source>
        <dbReference type="EMBL" id="KAL3765617.1"/>
    </source>
</evidence>
<protein>
    <recommendedName>
        <fullName evidence="1">Calmodulin</fullName>
    </recommendedName>
</protein>
<evidence type="ECO:0000259" key="5">
    <source>
        <dbReference type="PROSITE" id="PS50222"/>
    </source>
</evidence>
<evidence type="ECO:0000313" key="7">
    <source>
        <dbReference type="Proteomes" id="UP001530315"/>
    </source>
</evidence>
<feature type="domain" description="EF-hand" evidence="5">
    <location>
        <begin position="43"/>
        <end position="78"/>
    </location>
</feature>
<gene>
    <name evidence="6" type="ORF">ACHAW5_008274</name>
</gene>
<dbReference type="PANTHER" id="PTHR23048">
    <property type="entry name" value="MYOSIN LIGHT CHAIN 1, 3"/>
    <property type="match status" value="1"/>
</dbReference>
<accession>A0ABD3MQ99</accession>
<dbReference type="InterPro" id="IPR011992">
    <property type="entry name" value="EF-hand-dom_pair"/>
</dbReference>
<keyword evidence="2" id="KW-0677">Repeat</keyword>
<dbReference type="InterPro" id="IPR050230">
    <property type="entry name" value="CALM/Myosin/TropC-like"/>
</dbReference>
<comment type="caution">
    <text evidence="6">The sequence shown here is derived from an EMBL/GenBank/DDBJ whole genome shotgun (WGS) entry which is preliminary data.</text>
</comment>
<dbReference type="Gene3D" id="1.10.238.10">
    <property type="entry name" value="EF-hand"/>
    <property type="match status" value="2"/>
</dbReference>
<dbReference type="SMART" id="SM00054">
    <property type="entry name" value="EFh"/>
    <property type="match status" value="3"/>
</dbReference>
<proteinExistence type="predicted"/>
<name>A0ABD3MQ99_9STRA</name>
<evidence type="ECO:0000256" key="2">
    <source>
        <dbReference type="ARBA" id="ARBA00022737"/>
    </source>
</evidence>
<dbReference type="PANTHER" id="PTHR23048:SF0">
    <property type="entry name" value="CALMODULIN LIKE 3"/>
    <property type="match status" value="1"/>
</dbReference>
<dbReference type="PROSITE" id="PS00018">
    <property type="entry name" value="EF_HAND_1"/>
    <property type="match status" value="1"/>
</dbReference>
<dbReference type="PROSITE" id="PS50222">
    <property type="entry name" value="EF_HAND_2"/>
    <property type="match status" value="2"/>
</dbReference>
<evidence type="ECO:0000256" key="1">
    <source>
        <dbReference type="ARBA" id="ARBA00020786"/>
    </source>
</evidence>
<dbReference type="Proteomes" id="UP001530315">
    <property type="component" value="Unassembled WGS sequence"/>
</dbReference>
<sequence>MTSGASAAPRHDRSRGAPESTSKPSSSSISATAHRGSTPNPDRCPREIVTAFRIFDPTSSGRLDVQTFTVMARSLGFRATNAEIRREAETLLREEDRMRGEERGEIPQITIDLALATRILMQLGHARRNGEEEMRAYFGTLDGGNKGFVTLEDLRRVRDEVGVAERELMDVVGSGSSDADFVGGVVGDAALRAMIEQFDDNCDGVVDYREFRKVLGPFLSPGPVD</sequence>
<organism evidence="6 7">
    <name type="scientific">Stephanodiscus triporus</name>
    <dbReference type="NCBI Taxonomy" id="2934178"/>
    <lineage>
        <taxon>Eukaryota</taxon>
        <taxon>Sar</taxon>
        <taxon>Stramenopiles</taxon>
        <taxon>Ochrophyta</taxon>
        <taxon>Bacillariophyta</taxon>
        <taxon>Coscinodiscophyceae</taxon>
        <taxon>Thalassiosirophycidae</taxon>
        <taxon>Stephanodiscales</taxon>
        <taxon>Stephanodiscaceae</taxon>
        <taxon>Stephanodiscus</taxon>
    </lineage>
</organism>
<evidence type="ECO:0000256" key="4">
    <source>
        <dbReference type="SAM" id="MobiDB-lite"/>
    </source>
</evidence>